<evidence type="ECO:0000256" key="1">
    <source>
        <dbReference type="SAM" id="MobiDB-lite"/>
    </source>
</evidence>
<reference evidence="2" key="1">
    <citation type="submission" date="2015-08" db="EMBL/GenBank/DDBJ databases">
        <authorList>
            <person name="Babu N.S."/>
            <person name="Beckwith C.J."/>
            <person name="Beseler K.G."/>
            <person name="Brison A."/>
            <person name="Carone J.V."/>
            <person name="Caskin T.P."/>
            <person name="Diamond M."/>
            <person name="Durham M.E."/>
            <person name="Foxe J.M."/>
            <person name="Go M."/>
            <person name="Henderson B.A."/>
            <person name="Jones I.B."/>
            <person name="McGettigan J.A."/>
            <person name="Micheletti S.J."/>
            <person name="Nasrallah M.E."/>
            <person name="Ortiz D."/>
            <person name="Piller C.R."/>
            <person name="Privatt S.R."/>
            <person name="Schneider S.L."/>
            <person name="Sharp S."/>
            <person name="Smith T.C."/>
            <person name="Stanton J.D."/>
            <person name="Ullery H.E."/>
            <person name="Wilson R.J."/>
            <person name="Serrano M.G."/>
            <person name="Buck G."/>
            <person name="Lee V."/>
            <person name="Wang Y."/>
            <person name="Carvalho R."/>
            <person name="Voegtly L."/>
            <person name="Shi R."/>
            <person name="Duckworth R."/>
            <person name="Johnson A."/>
            <person name="Loviza R."/>
            <person name="Walstead R."/>
            <person name="Shah Z."/>
            <person name="Kiflezghi M."/>
            <person name="Wade K."/>
            <person name="Ball S.L."/>
            <person name="Bradley K.W."/>
            <person name="Asai D.J."/>
            <person name="Bowman C.A."/>
            <person name="Russell D.A."/>
            <person name="Pope W.H."/>
            <person name="Jacobs-Sera D."/>
            <person name="Hendrix R.W."/>
            <person name="Hatfull G.F."/>
        </authorList>
    </citation>
    <scope>NUCLEOTIDE SEQUENCE</scope>
</reference>
<dbReference type="AlphaFoldDB" id="A0A1D1ZXZ8"/>
<dbReference type="EMBL" id="GDKF01006802">
    <property type="protein sequence ID" value="JAT71820.1"/>
    <property type="molecule type" value="Transcribed_RNA"/>
</dbReference>
<evidence type="ECO:0000313" key="2">
    <source>
        <dbReference type="EMBL" id="JAT71820.1"/>
    </source>
</evidence>
<sequence length="441" mass="48252">MRTRVAAILTSRAGDRRQAPADLANQQPMRVEDAARKKGAPQAAMGDLRTQTPLALGSDGGSAPTLSPRSKNNEVQRRFRERQKSRAAALQAQMEELEGEMGVLRLERAALARKSLAMHQILCMRNAMAQTFAEARGAFPTAPPRPRAPHPRPAGVQPSEHTPPPAGAQRPSRPPTLPHEGPLAPVLPRRSARPGPRIDPEACGPRCLGVAVPAGGCLLGADSHEELLALHGAFQAELKIQYERALGGGYPEPALAALATLVDGWAQTFWHLAQTRHELLIGFMTASLPADSRHHQAWPTIAPGELQARMLPELTDDEMKQLAQAWKKYVERTTVAAAAMPRWRRRIALLASLDLGTSLHRISRDTDELLNLTGRMQHASEEEFWASMELAASGPYATFPDSWQAYICYWSLPFMPDPVALVFHILRQGQAAGRLWGARLA</sequence>
<evidence type="ECO:0008006" key="3">
    <source>
        <dbReference type="Google" id="ProtNLM"/>
    </source>
</evidence>
<dbReference type="Gene3D" id="1.20.5.170">
    <property type="match status" value="1"/>
</dbReference>
<organism evidence="2">
    <name type="scientific">Auxenochlorella protothecoides</name>
    <name type="common">Green microalga</name>
    <name type="synonym">Chlorella protothecoides</name>
    <dbReference type="NCBI Taxonomy" id="3075"/>
    <lineage>
        <taxon>Eukaryota</taxon>
        <taxon>Viridiplantae</taxon>
        <taxon>Chlorophyta</taxon>
        <taxon>core chlorophytes</taxon>
        <taxon>Trebouxiophyceae</taxon>
        <taxon>Chlorellales</taxon>
        <taxon>Chlorellaceae</taxon>
        <taxon>Auxenochlorella</taxon>
    </lineage>
</organism>
<name>A0A1D1ZXZ8_AUXPR</name>
<feature type="region of interest" description="Disordered" evidence="1">
    <location>
        <begin position="9"/>
        <end position="87"/>
    </location>
</feature>
<proteinExistence type="predicted"/>
<feature type="region of interest" description="Disordered" evidence="1">
    <location>
        <begin position="138"/>
        <end position="200"/>
    </location>
</feature>
<feature type="compositionally biased region" description="Basic and acidic residues" evidence="1">
    <location>
        <begin position="71"/>
        <end position="84"/>
    </location>
</feature>
<dbReference type="CDD" id="cd14686">
    <property type="entry name" value="bZIP"/>
    <property type="match status" value="1"/>
</dbReference>
<accession>A0A1D1ZXZ8</accession>
<protein>
    <recommendedName>
        <fullName evidence="3">BZIP domain-containing protein</fullName>
    </recommendedName>
</protein>
<gene>
    <name evidence="2" type="ORF">g.27969</name>
</gene>
<feature type="compositionally biased region" description="Pro residues" evidence="1">
    <location>
        <begin position="161"/>
        <end position="177"/>
    </location>
</feature>